<evidence type="ECO:0000313" key="4">
    <source>
        <dbReference type="Proteomes" id="UP000054549"/>
    </source>
</evidence>
<dbReference type="InterPro" id="IPR040976">
    <property type="entry name" value="Pkinase_fungal"/>
</dbReference>
<reference evidence="3 4" key="1">
    <citation type="submission" date="2014-04" db="EMBL/GenBank/DDBJ databases">
        <title>Evolutionary Origins and Diversification of the Mycorrhizal Mutualists.</title>
        <authorList>
            <consortium name="DOE Joint Genome Institute"/>
            <consortium name="Mycorrhizal Genomics Consortium"/>
            <person name="Kohler A."/>
            <person name="Kuo A."/>
            <person name="Nagy L.G."/>
            <person name="Floudas D."/>
            <person name="Copeland A."/>
            <person name="Barry K.W."/>
            <person name="Cichocki N."/>
            <person name="Veneault-Fourrey C."/>
            <person name="LaButti K."/>
            <person name="Lindquist E.A."/>
            <person name="Lipzen A."/>
            <person name="Lundell T."/>
            <person name="Morin E."/>
            <person name="Murat C."/>
            <person name="Riley R."/>
            <person name="Ohm R."/>
            <person name="Sun H."/>
            <person name="Tunlid A."/>
            <person name="Henrissat B."/>
            <person name="Grigoriev I.V."/>
            <person name="Hibbett D.S."/>
            <person name="Martin F."/>
        </authorList>
    </citation>
    <scope>NUCLEOTIDE SEQUENCE [LARGE SCALE GENOMIC DNA]</scope>
    <source>
        <strain evidence="3 4">Koide BX008</strain>
    </source>
</reference>
<dbReference type="Pfam" id="PF17667">
    <property type="entry name" value="Pkinase_fungal"/>
    <property type="match status" value="1"/>
</dbReference>
<evidence type="ECO:0000313" key="3">
    <source>
        <dbReference type="EMBL" id="KIL67560.1"/>
    </source>
</evidence>
<feature type="domain" description="Fungal-type protein kinase" evidence="2">
    <location>
        <begin position="211"/>
        <end position="549"/>
    </location>
</feature>
<dbReference type="GO" id="GO:0004672">
    <property type="term" value="F:protein kinase activity"/>
    <property type="evidence" value="ECO:0007669"/>
    <property type="project" value="InterPro"/>
</dbReference>
<dbReference type="PROSITE" id="PS00109">
    <property type="entry name" value="PROTEIN_KINASE_TYR"/>
    <property type="match status" value="1"/>
</dbReference>
<feature type="compositionally biased region" description="Basic and acidic residues" evidence="1">
    <location>
        <begin position="17"/>
        <end position="26"/>
    </location>
</feature>
<dbReference type="InterPro" id="IPR011009">
    <property type="entry name" value="Kinase-like_dom_sf"/>
</dbReference>
<proteinExistence type="predicted"/>
<dbReference type="InParanoid" id="A0A0C2SVW5"/>
<sequence length="729" mass="82701">MTAAESSGSIPTLVTSSHDDASKTDRSSTPPNVHNLMPQGTPITHKLSKSQPFTSNHLFRDFRVTEMRHEITGRIVGPVAASDFVDDNLPAVNAPRVIKELMSKLYNKMEEVKGKAEIVMYKKWTDALNESFKQFNMKLHDIHARPAPDFQGKTVKPDIGLYFSGVEFPPQPEPVVEDSLPLEDIEILHGCKVEPSDDPFRDEDPQFEASTSQARDTLGQVTTYATAHLAAQFRTHVFLVLIFPTYARLMRWDRAGVVVTEKIPYNSSVIADFYLRYCYATPAARGHDTSAQKLSDPTVEASALALDDVRRKLGVPENCPLYRLSLGEGNGGYIVGKPTYMGISSPTGRSTRTFIAFCEATKKPVFLKDTWRVTTNGQLPEHKVYERLHANKVQNIAQCKEGADILNHATTTHLAANKYFPDRQFPRIRTFRHYRLVLLDIGRDLCSFDNVKEFVGAMRDATIAHEDAYFLAHILHRDISVGNILIKDNGDGVLVDWDLCKDLEGTSASHAIERTGTWQFIAACLLLNRGLVHEREDDLESFYHVLHWVALRFTCHELKPHSLGHQLRALFGESFRDMDGHPVGGYAKRSELISGSTNKDANFKNKGLALLLQMVRRVVMVRYQDFDLDEEEESRRQRREQQLRERFSFTALFTALLQRDDQLWDENKDRVENEITIVDEKGNELKRKSENELLPRQPLKLSSISEGGEDAEEHPTKRHCSEALKTRKL</sequence>
<feature type="compositionally biased region" description="Polar residues" evidence="1">
    <location>
        <begin position="1"/>
        <end position="16"/>
    </location>
</feature>
<organism evidence="3 4">
    <name type="scientific">Amanita muscaria (strain Koide BX008)</name>
    <dbReference type="NCBI Taxonomy" id="946122"/>
    <lineage>
        <taxon>Eukaryota</taxon>
        <taxon>Fungi</taxon>
        <taxon>Dikarya</taxon>
        <taxon>Basidiomycota</taxon>
        <taxon>Agaricomycotina</taxon>
        <taxon>Agaricomycetes</taxon>
        <taxon>Agaricomycetidae</taxon>
        <taxon>Agaricales</taxon>
        <taxon>Pluteineae</taxon>
        <taxon>Amanitaceae</taxon>
        <taxon>Amanita</taxon>
    </lineage>
</organism>
<accession>A0A0C2SVW5</accession>
<dbReference type="OrthoDB" id="2739948at2759"/>
<gene>
    <name evidence="3" type="ORF">M378DRAFT_9337</name>
</gene>
<dbReference type="SUPFAM" id="SSF56112">
    <property type="entry name" value="Protein kinase-like (PK-like)"/>
    <property type="match status" value="2"/>
</dbReference>
<dbReference type="PANTHER" id="PTHR38248:SF2">
    <property type="entry name" value="FUNK1 11"/>
    <property type="match status" value="1"/>
</dbReference>
<feature type="region of interest" description="Disordered" evidence="1">
    <location>
        <begin position="686"/>
        <end position="729"/>
    </location>
</feature>
<dbReference type="Proteomes" id="UP000054549">
    <property type="component" value="Unassembled WGS sequence"/>
</dbReference>
<feature type="region of interest" description="Disordered" evidence="1">
    <location>
        <begin position="1"/>
        <end position="50"/>
    </location>
</feature>
<protein>
    <recommendedName>
        <fullName evidence="2">Fungal-type protein kinase domain-containing protein</fullName>
    </recommendedName>
</protein>
<dbReference type="EMBL" id="KN818231">
    <property type="protein sequence ID" value="KIL67560.1"/>
    <property type="molecule type" value="Genomic_DNA"/>
</dbReference>
<name>A0A0C2SVW5_AMAMK</name>
<dbReference type="HOGENOM" id="CLU_006410_5_0_1"/>
<dbReference type="Gene3D" id="1.10.510.10">
    <property type="entry name" value="Transferase(Phosphotransferase) domain 1"/>
    <property type="match status" value="1"/>
</dbReference>
<evidence type="ECO:0000259" key="2">
    <source>
        <dbReference type="Pfam" id="PF17667"/>
    </source>
</evidence>
<dbReference type="AlphaFoldDB" id="A0A0C2SVW5"/>
<dbReference type="PANTHER" id="PTHR38248">
    <property type="entry name" value="FUNK1 6"/>
    <property type="match status" value="1"/>
</dbReference>
<dbReference type="InterPro" id="IPR008266">
    <property type="entry name" value="Tyr_kinase_AS"/>
</dbReference>
<feature type="compositionally biased region" description="Basic and acidic residues" evidence="1">
    <location>
        <begin position="713"/>
        <end position="729"/>
    </location>
</feature>
<evidence type="ECO:0000256" key="1">
    <source>
        <dbReference type="SAM" id="MobiDB-lite"/>
    </source>
</evidence>
<keyword evidence="4" id="KW-1185">Reference proteome</keyword>